<evidence type="ECO:0000256" key="1">
    <source>
        <dbReference type="ARBA" id="ARBA00009922"/>
    </source>
</evidence>
<dbReference type="OrthoDB" id="9810135at2"/>
<dbReference type="GO" id="GO:0000725">
    <property type="term" value="P:recombinational repair"/>
    <property type="evidence" value="ECO:0000318"/>
    <property type="project" value="GO_Central"/>
</dbReference>
<comment type="similarity">
    <text evidence="1">Belongs to the helicase family. UvrD subfamily.</text>
</comment>
<organism evidence="15 16">
    <name type="scientific">Aquifex aeolicus (strain VF5)</name>
    <dbReference type="NCBI Taxonomy" id="224324"/>
    <lineage>
        <taxon>Bacteria</taxon>
        <taxon>Pseudomonadati</taxon>
        <taxon>Aquificota</taxon>
        <taxon>Aquificia</taxon>
        <taxon>Aquificales</taxon>
        <taxon>Aquificaceae</taxon>
        <taxon>Aquifex</taxon>
    </lineage>
</organism>
<evidence type="ECO:0000256" key="10">
    <source>
        <dbReference type="ARBA" id="ARBA00034923"/>
    </source>
</evidence>
<dbReference type="EC" id="5.6.2.4" evidence="9"/>
<dbReference type="GO" id="GO:0003677">
    <property type="term" value="F:DNA binding"/>
    <property type="evidence" value="ECO:0007669"/>
    <property type="project" value="UniProtKB-KW"/>
</dbReference>
<dbReference type="Pfam" id="PF00580">
    <property type="entry name" value="UvrD-helicase"/>
    <property type="match status" value="1"/>
</dbReference>
<dbReference type="PATRIC" id="fig|224324.8.peg.629"/>
<dbReference type="Gene3D" id="3.40.50.300">
    <property type="entry name" value="P-loop containing nucleotide triphosphate hydrolases"/>
    <property type="match status" value="2"/>
</dbReference>
<dbReference type="InterPro" id="IPR013986">
    <property type="entry name" value="DExx_box_DNA_helicase_dom_sf"/>
</dbReference>
<evidence type="ECO:0000259" key="14">
    <source>
        <dbReference type="PROSITE" id="PS51217"/>
    </source>
</evidence>
<reference evidence="15 16" key="1">
    <citation type="journal article" date="1998" name="Nature">
        <title>The complete genome of the hyperthermophilic bacterium Aquifex aeolicus.</title>
        <authorList>
            <person name="Deckert G."/>
            <person name="Warren P.V."/>
            <person name="Gaasterland T."/>
            <person name="Young W.G."/>
            <person name="Lenox A.L."/>
            <person name="Graham D.E."/>
            <person name="Overbeek R."/>
            <person name="Snead M.A."/>
            <person name="Keller M."/>
            <person name="Aujay M."/>
            <person name="Huber R."/>
            <person name="Feldman R.A."/>
            <person name="Short J.M."/>
            <person name="Olson G.J."/>
            <person name="Swanson R.V."/>
        </authorList>
    </citation>
    <scope>NUCLEOTIDE SEQUENCE [LARGE SCALE GENOMIC DNA]</scope>
    <source>
        <strain evidence="15 16">VF5</strain>
    </source>
</reference>
<dbReference type="PIR" id="D70369">
    <property type="entry name" value="D70369"/>
</dbReference>
<dbReference type="FunCoup" id="O66983">
    <property type="interactions" value="367"/>
</dbReference>
<dbReference type="GO" id="GO:0016887">
    <property type="term" value="F:ATP hydrolysis activity"/>
    <property type="evidence" value="ECO:0007669"/>
    <property type="project" value="RHEA"/>
</dbReference>
<dbReference type="Pfam" id="PF13361">
    <property type="entry name" value="UvrD_C"/>
    <property type="match status" value="1"/>
</dbReference>
<dbReference type="InterPro" id="IPR027417">
    <property type="entry name" value="P-loop_NTPase"/>
</dbReference>
<evidence type="ECO:0000256" key="2">
    <source>
        <dbReference type="ARBA" id="ARBA00022741"/>
    </source>
</evidence>
<dbReference type="KEGG" id="aae:aq_793"/>
<dbReference type="InParanoid" id="O66983"/>
<dbReference type="eggNOG" id="COG0210">
    <property type="taxonomic scope" value="Bacteria"/>
</dbReference>
<dbReference type="InterPro" id="IPR014017">
    <property type="entry name" value="DNA_helicase_UvrD-like_C"/>
</dbReference>
<comment type="catalytic activity">
    <reaction evidence="11">
        <text>ATP + H2O = ADP + phosphate + H(+)</text>
        <dbReference type="Rhea" id="RHEA:13065"/>
        <dbReference type="ChEBI" id="CHEBI:15377"/>
        <dbReference type="ChEBI" id="CHEBI:15378"/>
        <dbReference type="ChEBI" id="CHEBI:30616"/>
        <dbReference type="ChEBI" id="CHEBI:43474"/>
        <dbReference type="ChEBI" id="CHEBI:456216"/>
        <dbReference type="EC" id="5.6.2.4"/>
    </reaction>
</comment>
<dbReference type="GO" id="GO:0043138">
    <property type="term" value="F:3'-5' DNA helicase activity"/>
    <property type="evidence" value="ECO:0000318"/>
    <property type="project" value="GO_Central"/>
</dbReference>
<evidence type="ECO:0000256" key="5">
    <source>
        <dbReference type="ARBA" id="ARBA00022840"/>
    </source>
</evidence>
<dbReference type="PROSITE" id="PS51217">
    <property type="entry name" value="UVRD_HELICASE_CTER"/>
    <property type="match status" value="1"/>
</dbReference>
<evidence type="ECO:0000256" key="3">
    <source>
        <dbReference type="ARBA" id="ARBA00022801"/>
    </source>
</evidence>
<name>O66983_AQUAE</name>
<dbReference type="PANTHER" id="PTHR11070:SF2">
    <property type="entry name" value="ATP-DEPENDENT DNA HELICASE SRS2"/>
    <property type="match status" value="1"/>
</dbReference>
<dbReference type="Proteomes" id="UP000000798">
    <property type="component" value="Chromosome"/>
</dbReference>
<proteinExistence type="inferred from homology"/>
<keyword evidence="16" id="KW-1185">Reference proteome</keyword>
<evidence type="ECO:0000259" key="13">
    <source>
        <dbReference type="PROSITE" id="PS51198"/>
    </source>
</evidence>
<keyword evidence="4 12" id="KW-0347">Helicase</keyword>
<accession>O66983</accession>
<evidence type="ECO:0000313" key="15">
    <source>
        <dbReference type="EMBL" id="AAC06949.1"/>
    </source>
</evidence>
<protein>
    <recommendedName>
        <fullName evidence="9">DNA 3'-5' helicase</fullName>
        <ecNumber evidence="9">5.6.2.4</ecNumber>
    </recommendedName>
    <alternativeName>
        <fullName evidence="10">DNA 3'-5' helicase II</fullName>
    </alternativeName>
</protein>
<dbReference type="EnsemblBacteria" id="AAC06949">
    <property type="protein sequence ID" value="AAC06949"/>
    <property type="gene ID" value="aq_793"/>
</dbReference>
<dbReference type="AlphaFoldDB" id="O66983"/>
<dbReference type="GO" id="GO:0005829">
    <property type="term" value="C:cytosol"/>
    <property type="evidence" value="ECO:0000318"/>
    <property type="project" value="GO_Central"/>
</dbReference>
<dbReference type="PANTHER" id="PTHR11070">
    <property type="entry name" value="UVRD / RECB / PCRA DNA HELICASE FAMILY MEMBER"/>
    <property type="match status" value="1"/>
</dbReference>
<feature type="domain" description="UvrD-like helicase C-terminal" evidence="14">
    <location>
        <begin position="261"/>
        <end position="525"/>
    </location>
</feature>
<dbReference type="STRING" id="224324.aq_793"/>
<keyword evidence="2 12" id="KW-0547">Nucleotide-binding</keyword>
<evidence type="ECO:0000256" key="12">
    <source>
        <dbReference type="PROSITE-ProRule" id="PRU00560"/>
    </source>
</evidence>
<dbReference type="InterPro" id="IPR000212">
    <property type="entry name" value="DNA_helicase_UvrD/REP"/>
</dbReference>
<dbReference type="SUPFAM" id="SSF52540">
    <property type="entry name" value="P-loop containing nucleoside triphosphate hydrolases"/>
    <property type="match status" value="1"/>
</dbReference>
<dbReference type="Gene3D" id="1.10.486.10">
    <property type="entry name" value="PCRA, domain 4"/>
    <property type="match status" value="1"/>
</dbReference>
<evidence type="ECO:0000256" key="6">
    <source>
        <dbReference type="ARBA" id="ARBA00023125"/>
    </source>
</evidence>
<comment type="catalytic activity">
    <reaction evidence="8">
        <text>Couples ATP hydrolysis with the unwinding of duplex DNA by translocating in the 3'-5' direction.</text>
        <dbReference type="EC" id="5.6.2.4"/>
    </reaction>
</comment>
<keyword evidence="5 12" id="KW-0067">ATP-binding</keyword>
<evidence type="ECO:0000256" key="11">
    <source>
        <dbReference type="ARBA" id="ARBA00048988"/>
    </source>
</evidence>
<dbReference type="HOGENOM" id="CLU_004585_5_5_0"/>
<keyword evidence="7" id="KW-0413">Isomerase</keyword>
<evidence type="ECO:0000313" key="16">
    <source>
        <dbReference type="Proteomes" id="UP000000798"/>
    </source>
</evidence>
<dbReference type="CDD" id="cd17932">
    <property type="entry name" value="DEXQc_UvrD"/>
    <property type="match status" value="1"/>
</dbReference>
<dbReference type="RefSeq" id="WP_010880482.1">
    <property type="nucleotide sequence ID" value="NC_000918.1"/>
</dbReference>
<gene>
    <name evidence="15" type="primary">rep</name>
    <name evidence="15" type="ordered locus">aq_793</name>
</gene>
<feature type="domain" description="UvrD-like helicase ATP-binding" evidence="13">
    <location>
        <begin position="1"/>
        <end position="260"/>
    </location>
</feature>
<feature type="binding site" evidence="12">
    <location>
        <begin position="22"/>
        <end position="29"/>
    </location>
    <ligand>
        <name>ATP</name>
        <dbReference type="ChEBI" id="CHEBI:30616"/>
    </ligand>
</feature>
<keyword evidence="3 12" id="KW-0378">Hydrolase</keyword>
<dbReference type="GO" id="GO:0033202">
    <property type="term" value="C:DNA helicase complex"/>
    <property type="evidence" value="ECO:0000318"/>
    <property type="project" value="GO_Central"/>
</dbReference>
<evidence type="ECO:0000256" key="9">
    <source>
        <dbReference type="ARBA" id="ARBA00034808"/>
    </source>
</evidence>
<dbReference type="InterPro" id="IPR014016">
    <property type="entry name" value="UvrD-like_ATP-bd"/>
</dbReference>
<dbReference type="EMBL" id="AE000657">
    <property type="protein sequence ID" value="AAC06949.1"/>
    <property type="molecule type" value="Genomic_DNA"/>
</dbReference>
<evidence type="ECO:0000256" key="7">
    <source>
        <dbReference type="ARBA" id="ARBA00023235"/>
    </source>
</evidence>
<keyword evidence="6" id="KW-0238">DNA-binding</keyword>
<evidence type="ECO:0000256" key="8">
    <source>
        <dbReference type="ARBA" id="ARBA00034617"/>
    </source>
</evidence>
<sequence length="669" mass="78383">MKLNTQQEEAVRHFGSPLLVVAGAGSGKTKTLTHKVEYLIKEKGLKPYEILCITFTNKAAKEIKERIKNTFGLELEWSGTFHSVALKILKKDGEKIGIPKDFSIADEKDTTLIVKEILKKYGLKKEPEEVKEKISKVKENFEEPEAWLGVLLEEYQRVLRENKLLDFSDLMRELYNLLLVDEVREKYRNTFKYIMVDEYQDTNNIQYEILKLLANKNICAIGDPNQCIYEWRDARPDNILRFIEDFNPKIIKLELNYRSREPILRVANAVLEASTLEWKDLIPKLRGVRGEGQKPYVRRFQDEEEEALWISRKIKELAGEYELKDIAVLVRVGYITDVFERTFFKAGIPYKVVGTIKFYERIEIKNLIALLRLIYNPSDEVAFKRLTEFFVKGFGDKSFEVVKKNFKGNWFKALKESLKKLPKNAAISAYEFLKAVVPLYKNPEKYHEGLEAFVEKIDYYELLKEKFKKDYEERIENVKEFLSSLKDFYAKAYTLEDLLAEITLTSEEEEEENAVKILTIHSAKGLEFPVVFLPRLEEGILPHHRSQESERELEEERRLFYVAITRAKDLLFMSYTKKENRKPSRFLSDIPKHLLDLSAFKKKKKVAYEENLRPNRLIKKGDKVIHRVFGKGVVLRIEEERAKVRFENGEEKVIHTSFLEPLKTPSGVP</sequence>
<dbReference type="Gene3D" id="1.10.10.160">
    <property type="match status" value="1"/>
</dbReference>
<evidence type="ECO:0000256" key="4">
    <source>
        <dbReference type="ARBA" id="ARBA00022806"/>
    </source>
</evidence>
<dbReference type="GO" id="GO:0005524">
    <property type="term" value="F:ATP binding"/>
    <property type="evidence" value="ECO:0007669"/>
    <property type="project" value="UniProtKB-UniRule"/>
</dbReference>
<dbReference type="PROSITE" id="PS51198">
    <property type="entry name" value="UVRD_HELICASE_ATP_BIND"/>
    <property type="match status" value="1"/>
</dbReference>